<dbReference type="PROSITE" id="PS51000">
    <property type="entry name" value="HTH_DEOR_2"/>
    <property type="match status" value="1"/>
</dbReference>
<protein>
    <submittedName>
        <fullName evidence="5">YafY family transcriptional regulator</fullName>
    </submittedName>
</protein>
<dbReference type="Proteomes" id="UP001198602">
    <property type="component" value="Unassembled WGS sequence"/>
</dbReference>
<keyword evidence="6" id="KW-1185">Reference proteome</keyword>
<dbReference type="PANTHER" id="PTHR34580:SF1">
    <property type="entry name" value="PROTEIN PAFC"/>
    <property type="match status" value="1"/>
</dbReference>
<dbReference type="InterPro" id="IPR036390">
    <property type="entry name" value="WH_DNA-bd_sf"/>
</dbReference>
<feature type="chain" id="PRO_5047252735" evidence="3">
    <location>
        <begin position="22"/>
        <end position="353"/>
    </location>
</feature>
<keyword evidence="3" id="KW-0732">Signal</keyword>
<dbReference type="InterPro" id="IPR051534">
    <property type="entry name" value="CBASS_pafABC_assoc_protein"/>
</dbReference>
<gene>
    <name evidence="5" type="ORF">LE190_08725</name>
</gene>
<reference evidence="5 6" key="1">
    <citation type="submission" date="2021-07" db="EMBL/GenBank/DDBJ databases">
        <title>Characterization of Violacein-producing bacteria and related species.</title>
        <authorList>
            <person name="Wilson H.S."/>
            <person name="De Leon M.E."/>
        </authorList>
    </citation>
    <scope>NUCLEOTIDE SEQUENCE [LARGE SCALE GENOMIC DNA]</scope>
    <source>
        <strain evidence="5 6">HSC-2F05</strain>
    </source>
</reference>
<dbReference type="InterPro" id="IPR001034">
    <property type="entry name" value="DeoR_HTH"/>
</dbReference>
<dbReference type="PANTHER" id="PTHR34580">
    <property type="match status" value="1"/>
</dbReference>
<dbReference type="Pfam" id="PF08279">
    <property type="entry name" value="HTH_11"/>
    <property type="match status" value="1"/>
</dbReference>
<dbReference type="InterPro" id="IPR013196">
    <property type="entry name" value="HTH_11"/>
</dbReference>
<accession>A0ABS7Y8K4</accession>
<dbReference type="RefSeq" id="WP_225238345.1">
    <property type="nucleotide sequence ID" value="NZ_JAHYBX010000002.1"/>
</dbReference>
<sequence length="353" mass="38761">MRYTRAMRASRLLFILTTLQARGRASARALADEYGVSLRTIYRDVDALSAAGIPIYSERGNQGGYRLLDGYRTRLNGMSALEAEALFLNGFSGQAAELGLDAACASAKDKLLAALPADVRAGAGRMRSRFHLDVPGWFEASERPACLPQLAQAVWGERPIRIRYRSWRAEKERLLDPLGIVLKGGAWYLVASSDGKARTYRVSRILELNVLDGRIERGADFDLPAYWAESARRFEQEQHPEQATLRFSPWGFKMMEVILPPFALAHAVIGEAGPDGWRTVTVPVGPVRYAAHELLRFGADAEVLAPEALRAHVGSIAAALARRYGTAAEVDSVMAADCVKDEHRSNSGCCNRA</sequence>
<proteinExistence type="predicted"/>
<evidence type="ECO:0000256" key="1">
    <source>
        <dbReference type="ARBA" id="ARBA00023015"/>
    </source>
</evidence>
<dbReference type="InterPro" id="IPR026881">
    <property type="entry name" value="WYL_dom"/>
</dbReference>
<dbReference type="InterPro" id="IPR036388">
    <property type="entry name" value="WH-like_DNA-bd_sf"/>
</dbReference>
<name>A0ABS7Y8K4_9BURK</name>
<evidence type="ECO:0000256" key="2">
    <source>
        <dbReference type="ARBA" id="ARBA00023163"/>
    </source>
</evidence>
<evidence type="ECO:0000313" key="6">
    <source>
        <dbReference type="Proteomes" id="UP001198602"/>
    </source>
</evidence>
<feature type="signal peptide" evidence="3">
    <location>
        <begin position="1"/>
        <end position="21"/>
    </location>
</feature>
<dbReference type="Gene3D" id="1.10.10.10">
    <property type="entry name" value="Winged helix-like DNA-binding domain superfamily/Winged helix DNA-binding domain"/>
    <property type="match status" value="1"/>
</dbReference>
<dbReference type="EMBL" id="JAHYBX010000002">
    <property type="protein sequence ID" value="MCA1856006.1"/>
    <property type="molecule type" value="Genomic_DNA"/>
</dbReference>
<keyword evidence="1" id="KW-0805">Transcription regulation</keyword>
<dbReference type="PIRSF" id="PIRSF016838">
    <property type="entry name" value="PafC"/>
    <property type="match status" value="1"/>
</dbReference>
<feature type="domain" description="HTH deoR-type" evidence="4">
    <location>
        <begin position="8"/>
        <end position="81"/>
    </location>
</feature>
<dbReference type="Pfam" id="PF13280">
    <property type="entry name" value="WYL"/>
    <property type="match status" value="1"/>
</dbReference>
<evidence type="ECO:0000313" key="5">
    <source>
        <dbReference type="EMBL" id="MCA1856006.1"/>
    </source>
</evidence>
<evidence type="ECO:0000256" key="3">
    <source>
        <dbReference type="SAM" id="SignalP"/>
    </source>
</evidence>
<organism evidence="5 6">
    <name type="scientific">Massilia hydrophila</name>
    <dbReference type="NCBI Taxonomy" id="3044279"/>
    <lineage>
        <taxon>Bacteria</taxon>
        <taxon>Pseudomonadati</taxon>
        <taxon>Pseudomonadota</taxon>
        <taxon>Betaproteobacteria</taxon>
        <taxon>Burkholderiales</taxon>
        <taxon>Oxalobacteraceae</taxon>
        <taxon>Telluria group</taxon>
        <taxon>Massilia</taxon>
    </lineage>
</organism>
<dbReference type="SUPFAM" id="SSF46785">
    <property type="entry name" value="Winged helix' DNA-binding domain"/>
    <property type="match status" value="1"/>
</dbReference>
<dbReference type="PROSITE" id="PS52050">
    <property type="entry name" value="WYL"/>
    <property type="match status" value="1"/>
</dbReference>
<evidence type="ECO:0000259" key="4">
    <source>
        <dbReference type="PROSITE" id="PS51000"/>
    </source>
</evidence>
<dbReference type="Pfam" id="PF25583">
    <property type="entry name" value="WCX"/>
    <property type="match status" value="1"/>
</dbReference>
<dbReference type="InterPro" id="IPR057727">
    <property type="entry name" value="WCX_dom"/>
</dbReference>
<comment type="caution">
    <text evidence="5">The sequence shown here is derived from an EMBL/GenBank/DDBJ whole genome shotgun (WGS) entry which is preliminary data.</text>
</comment>
<keyword evidence="2" id="KW-0804">Transcription</keyword>
<dbReference type="InterPro" id="IPR028349">
    <property type="entry name" value="PafC-like"/>
</dbReference>